<name>A0A1G5RW08_9FIRM</name>
<keyword evidence="2 6" id="KW-0238">DNA-binding</keyword>
<evidence type="ECO:0000313" key="6">
    <source>
        <dbReference type="EMBL" id="SCZ78233.1"/>
    </source>
</evidence>
<dbReference type="PRINTS" id="PR00040">
    <property type="entry name" value="HTHMERR"/>
</dbReference>
<dbReference type="OrthoDB" id="9814833at2"/>
<keyword evidence="4" id="KW-0804">Transcription</keyword>
<dbReference type="AlphaFoldDB" id="A0A1G5RW08"/>
<dbReference type="CDD" id="cd01106">
    <property type="entry name" value="HTH_TipAL-Mta"/>
    <property type="match status" value="1"/>
</dbReference>
<sequence>MEMTIQRLSRLAGVSSRTLRYYDELGLLKPLRVNSAGYRIYGRSEVDRLQQILFYRELGLELERIKALLDSPGYSPRAALESHREALLEKRRQLDLLIKNVEKTMAYNEGRIEMTDKEKFEGFKKSMIESNEARYGKEVREKYGNEVTDASNKKLEGMTEAEYAEVQALSEAVLEKLAAAMKTGTPGGAPAQEVAALHKQWLMVYWPQYSGEAHAGLAEMYVADERFTAFYDDKCGQGAALFLRDAIRVFVGLDPA</sequence>
<dbReference type="SMART" id="SM00422">
    <property type="entry name" value="HTH_MERR"/>
    <property type="match status" value="1"/>
</dbReference>
<protein>
    <submittedName>
        <fullName evidence="6">DNA-binding transcriptional regulator, MerR family</fullName>
    </submittedName>
</protein>
<evidence type="ECO:0000256" key="4">
    <source>
        <dbReference type="ARBA" id="ARBA00023163"/>
    </source>
</evidence>
<keyword evidence="3" id="KW-0010">Activator</keyword>
<dbReference type="GO" id="GO:0003700">
    <property type="term" value="F:DNA-binding transcription factor activity"/>
    <property type="evidence" value="ECO:0007669"/>
    <property type="project" value="InterPro"/>
</dbReference>
<dbReference type="Pfam" id="PF07739">
    <property type="entry name" value="TipAS"/>
    <property type="match status" value="1"/>
</dbReference>
<evidence type="ECO:0000256" key="3">
    <source>
        <dbReference type="ARBA" id="ARBA00023159"/>
    </source>
</evidence>
<organism evidence="6 7">
    <name type="scientific">Acidaminobacter hydrogenoformans DSM 2784</name>
    <dbReference type="NCBI Taxonomy" id="1120920"/>
    <lineage>
        <taxon>Bacteria</taxon>
        <taxon>Bacillati</taxon>
        <taxon>Bacillota</taxon>
        <taxon>Clostridia</taxon>
        <taxon>Peptostreptococcales</taxon>
        <taxon>Acidaminobacteraceae</taxon>
        <taxon>Acidaminobacter</taxon>
    </lineage>
</organism>
<dbReference type="InterPro" id="IPR009061">
    <property type="entry name" value="DNA-bd_dom_put_sf"/>
</dbReference>
<keyword evidence="7" id="KW-1185">Reference proteome</keyword>
<proteinExistence type="predicted"/>
<dbReference type="InterPro" id="IPR012925">
    <property type="entry name" value="TipAS_dom"/>
</dbReference>
<dbReference type="InterPro" id="IPR036244">
    <property type="entry name" value="TipA-like_antibiotic-bd"/>
</dbReference>
<dbReference type="Pfam" id="PF13411">
    <property type="entry name" value="MerR_1"/>
    <property type="match status" value="1"/>
</dbReference>
<dbReference type="PANTHER" id="PTHR30204">
    <property type="entry name" value="REDOX-CYCLING DRUG-SENSING TRANSCRIPTIONAL ACTIVATOR SOXR"/>
    <property type="match status" value="1"/>
</dbReference>
<dbReference type="Proteomes" id="UP000199208">
    <property type="component" value="Unassembled WGS sequence"/>
</dbReference>
<dbReference type="SUPFAM" id="SSF46955">
    <property type="entry name" value="Putative DNA-binding domain"/>
    <property type="match status" value="1"/>
</dbReference>
<accession>A0A1G5RW08</accession>
<keyword evidence="1" id="KW-0805">Transcription regulation</keyword>
<dbReference type="Gene3D" id="1.10.1660.10">
    <property type="match status" value="1"/>
</dbReference>
<reference evidence="6 7" key="1">
    <citation type="submission" date="2016-10" db="EMBL/GenBank/DDBJ databases">
        <authorList>
            <person name="de Groot N.N."/>
        </authorList>
    </citation>
    <scope>NUCLEOTIDE SEQUENCE [LARGE SCALE GENOMIC DNA]</scope>
    <source>
        <strain evidence="6 7">DSM 2784</strain>
    </source>
</reference>
<evidence type="ECO:0000256" key="2">
    <source>
        <dbReference type="ARBA" id="ARBA00023125"/>
    </source>
</evidence>
<evidence type="ECO:0000313" key="7">
    <source>
        <dbReference type="Proteomes" id="UP000199208"/>
    </source>
</evidence>
<dbReference type="InterPro" id="IPR000551">
    <property type="entry name" value="MerR-type_HTH_dom"/>
</dbReference>
<dbReference type="PANTHER" id="PTHR30204:SF90">
    <property type="entry name" value="HTH-TYPE TRANSCRIPTIONAL ACTIVATOR MTA"/>
    <property type="match status" value="1"/>
</dbReference>
<evidence type="ECO:0000256" key="1">
    <source>
        <dbReference type="ARBA" id="ARBA00023015"/>
    </source>
</evidence>
<dbReference type="Gene3D" id="1.10.490.50">
    <property type="entry name" value="Antibiotic binding domain of TipA-like multidrug resistance regulators"/>
    <property type="match status" value="1"/>
</dbReference>
<dbReference type="RefSeq" id="WP_092589961.1">
    <property type="nucleotide sequence ID" value="NZ_FMWL01000004.1"/>
</dbReference>
<gene>
    <name evidence="6" type="ORF">SAMN03080599_01169</name>
</gene>
<dbReference type="InterPro" id="IPR047057">
    <property type="entry name" value="MerR_fam"/>
</dbReference>
<dbReference type="SUPFAM" id="SSF89082">
    <property type="entry name" value="Antibiotic binding domain of TipA-like multidrug resistance regulators"/>
    <property type="match status" value="1"/>
</dbReference>
<dbReference type="STRING" id="1120920.SAMN03080599_01169"/>
<evidence type="ECO:0000259" key="5">
    <source>
        <dbReference type="PROSITE" id="PS50937"/>
    </source>
</evidence>
<dbReference type="PROSITE" id="PS50937">
    <property type="entry name" value="HTH_MERR_2"/>
    <property type="match status" value="1"/>
</dbReference>
<feature type="domain" description="HTH merR-type" evidence="5">
    <location>
        <begin position="1"/>
        <end position="71"/>
    </location>
</feature>
<dbReference type="EMBL" id="FMWL01000004">
    <property type="protein sequence ID" value="SCZ78233.1"/>
    <property type="molecule type" value="Genomic_DNA"/>
</dbReference>
<dbReference type="GO" id="GO:0003677">
    <property type="term" value="F:DNA binding"/>
    <property type="evidence" value="ECO:0007669"/>
    <property type="project" value="UniProtKB-KW"/>
</dbReference>